<evidence type="ECO:0000313" key="5">
    <source>
        <dbReference type="EMBL" id="KDN52012.1"/>
    </source>
</evidence>
<feature type="compositionally biased region" description="Polar residues" evidence="3">
    <location>
        <begin position="567"/>
        <end position="576"/>
    </location>
</feature>
<feature type="compositionally biased region" description="Acidic residues" evidence="3">
    <location>
        <begin position="603"/>
        <end position="617"/>
    </location>
</feature>
<gene>
    <name evidence="5" type="ORF">K437DRAFT_267020</name>
</gene>
<dbReference type="InParanoid" id="A0A066WDJ9"/>
<organism evidence="5 6">
    <name type="scientific">Tilletiaria anomala (strain ATCC 24038 / CBS 436.72 / UBC 951)</name>
    <dbReference type="NCBI Taxonomy" id="1037660"/>
    <lineage>
        <taxon>Eukaryota</taxon>
        <taxon>Fungi</taxon>
        <taxon>Dikarya</taxon>
        <taxon>Basidiomycota</taxon>
        <taxon>Ustilaginomycotina</taxon>
        <taxon>Exobasidiomycetes</taxon>
        <taxon>Georgefischeriales</taxon>
        <taxon>Tilletiariaceae</taxon>
        <taxon>Tilletiaria</taxon>
    </lineage>
</organism>
<reference evidence="5 6" key="1">
    <citation type="submission" date="2014-05" db="EMBL/GenBank/DDBJ databases">
        <title>Draft genome sequence of a rare smut relative, Tilletiaria anomala UBC 951.</title>
        <authorList>
            <consortium name="DOE Joint Genome Institute"/>
            <person name="Toome M."/>
            <person name="Kuo A."/>
            <person name="Henrissat B."/>
            <person name="Lipzen A."/>
            <person name="Tritt A."/>
            <person name="Yoshinaga Y."/>
            <person name="Zane M."/>
            <person name="Barry K."/>
            <person name="Grigoriev I.V."/>
            <person name="Spatafora J.W."/>
            <person name="Aimea M.C."/>
        </authorList>
    </citation>
    <scope>NUCLEOTIDE SEQUENCE [LARGE SCALE GENOMIC DNA]</scope>
    <source>
        <strain evidence="5 6">UBC 951</strain>
    </source>
</reference>
<feature type="region of interest" description="Disordered" evidence="3">
    <location>
        <begin position="441"/>
        <end position="589"/>
    </location>
</feature>
<keyword evidence="6" id="KW-1185">Reference proteome</keyword>
<evidence type="ECO:0000313" key="6">
    <source>
        <dbReference type="Proteomes" id="UP000027361"/>
    </source>
</evidence>
<feature type="compositionally biased region" description="Polar residues" evidence="3">
    <location>
        <begin position="99"/>
        <end position="109"/>
    </location>
</feature>
<dbReference type="OMA" id="QACANCA"/>
<evidence type="ECO:0000256" key="2">
    <source>
        <dbReference type="ARBA" id="ARBA00023242"/>
    </source>
</evidence>
<feature type="region of interest" description="Disordered" evidence="3">
    <location>
        <begin position="1"/>
        <end position="76"/>
    </location>
</feature>
<dbReference type="InterPro" id="IPR001138">
    <property type="entry name" value="Zn2Cys6_DnaBD"/>
</dbReference>
<evidence type="ECO:0000259" key="4">
    <source>
        <dbReference type="PROSITE" id="PS50048"/>
    </source>
</evidence>
<dbReference type="SUPFAM" id="SSF57701">
    <property type="entry name" value="Zn2/Cys6 DNA-binding domain"/>
    <property type="match status" value="1"/>
</dbReference>
<dbReference type="SMART" id="SM00906">
    <property type="entry name" value="Fungal_trans"/>
    <property type="match status" value="1"/>
</dbReference>
<dbReference type="GO" id="GO:0001080">
    <property type="term" value="P:nitrogen catabolite activation of transcription from RNA polymerase II promoter"/>
    <property type="evidence" value="ECO:0007669"/>
    <property type="project" value="TreeGrafter"/>
</dbReference>
<dbReference type="GO" id="GO:0000981">
    <property type="term" value="F:DNA-binding transcription factor activity, RNA polymerase II-specific"/>
    <property type="evidence" value="ECO:0007669"/>
    <property type="project" value="InterPro"/>
</dbReference>
<feature type="compositionally biased region" description="Low complexity" evidence="3">
    <location>
        <begin position="349"/>
        <end position="360"/>
    </location>
</feature>
<keyword evidence="2" id="KW-0539">Nucleus</keyword>
<feature type="compositionally biased region" description="Pro residues" evidence="3">
    <location>
        <begin position="11"/>
        <end position="27"/>
    </location>
</feature>
<proteinExistence type="predicted"/>
<protein>
    <recommendedName>
        <fullName evidence="4">Zn(2)-C6 fungal-type domain-containing protein</fullName>
    </recommendedName>
</protein>
<dbReference type="GO" id="GO:0003677">
    <property type="term" value="F:DNA binding"/>
    <property type="evidence" value="ECO:0007669"/>
    <property type="project" value="InterPro"/>
</dbReference>
<dbReference type="SMART" id="SM00066">
    <property type="entry name" value="GAL4"/>
    <property type="match status" value="1"/>
</dbReference>
<dbReference type="InterPro" id="IPR050797">
    <property type="entry name" value="Carb_Metab_Trans_Reg"/>
</dbReference>
<feature type="domain" description="Zn(2)-C6 fungal-type" evidence="4">
    <location>
        <begin position="406"/>
        <end position="438"/>
    </location>
</feature>
<evidence type="ECO:0000256" key="3">
    <source>
        <dbReference type="SAM" id="MobiDB-lite"/>
    </source>
</evidence>
<feature type="compositionally biased region" description="Polar residues" evidence="3">
    <location>
        <begin position="301"/>
        <end position="317"/>
    </location>
</feature>
<dbReference type="EMBL" id="JMSN01000015">
    <property type="protein sequence ID" value="KDN52012.1"/>
    <property type="molecule type" value="Genomic_DNA"/>
</dbReference>
<dbReference type="PROSITE" id="PS00463">
    <property type="entry name" value="ZN2_CY6_FUNGAL_1"/>
    <property type="match status" value="1"/>
</dbReference>
<dbReference type="GeneID" id="25265898"/>
<feature type="compositionally biased region" description="Low complexity" evidence="3">
    <location>
        <begin position="479"/>
        <end position="495"/>
    </location>
</feature>
<dbReference type="OrthoDB" id="3365957at2759"/>
<accession>A0A066WDJ9</accession>
<feature type="compositionally biased region" description="Basic residues" evidence="3">
    <location>
        <begin position="463"/>
        <end position="478"/>
    </location>
</feature>
<feature type="compositionally biased region" description="Polar residues" evidence="3">
    <location>
        <begin position="642"/>
        <end position="665"/>
    </location>
</feature>
<feature type="compositionally biased region" description="Basic residues" evidence="3">
    <location>
        <begin position="35"/>
        <end position="46"/>
    </location>
</feature>
<feature type="region of interest" description="Disordered" evidence="3">
    <location>
        <begin position="94"/>
        <end position="142"/>
    </location>
</feature>
<feature type="region of interest" description="Disordered" evidence="3">
    <location>
        <begin position="602"/>
        <end position="706"/>
    </location>
</feature>
<feature type="compositionally biased region" description="Basic and acidic residues" evidence="3">
    <location>
        <begin position="618"/>
        <end position="631"/>
    </location>
</feature>
<dbReference type="CDD" id="cd12148">
    <property type="entry name" value="fungal_TF_MHR"/>
    <property type="match status" value="1"/>
</dbReference>
<dbReference type="PANTHER" id="PTHR31668">
    <property type="entry name" value="GLUCOSE TRANSPORT TRANSCRIPTION REGULATOR RGT1-RELATED-RELATED"/>
    <property type="match status" value="1"/>
</dbReference>
<feature type="region of interest" description="Disordered" evidence="3">
    <location>
        <begin position="290"/>
        <end position="380"/>
    </location>
</feature>
<feature type="compositionally biased region" description="Acidic residues" evidence="3">
    <location>
        <begin position="497"/>
        <end position="533"/>
    </location>
</feature>
<dbReference type="STRING" id="1037660.A0A066WDJ9"/>
<dbReference type="Proteomes" id="UP000027361">
    <property type="component" value="Unassembled WGS sequence"/>
</dbReference>
<dbReference type="PANTHER" id="PTHR31668:SF10">
    <property type="entry name" value="ZN(II)2CYS6 TRANSCRIPTION FACTOR (EUROFUNG)"/>
    <property type="match status" value="1"/>
</dbReference>
<keyword evidence="1" id="KW-0479">Metal-binding</keyword>
<sequence>MVHRAIVGASAPPPPPFSLPAPHPPPHSFQQHADHHPHHHLHHHQRPPSLSHVHQRRHPWDEAARSADSAAGVADNGGSVGNFPLLHHLNQLPPPIHSLSPNSGSSASWGPTAASLRSAHGSFHESESSTTYPRNSHDLPQQLLGSDGRLAAATPAPSPLPSLTYSPAHKLRRSSPAVGPTLENVLSPPRGYQPSSSKEAAIMHPPARGPHQGGFSQHQHQHAPHTVMLPSAYSHSMLPAGAGLPHVVHEQHHLGSYAHGQGHQHTHVPVVSVAAAHEAILRGSWDASQGQHLHQRAHSYDSAQQSYGDPTSMQMPQHASIPPPHPVSSSHQSLRSAEQAHRSGNGVFATSSAAHTAPSSMPNGSTSLDKKNAGAAATVTARVRSTAPGRLSLEEVRPYRSRKNRPCDFCRSRKSRCVVYNPEAPCYLCGLNGRACTFVSGTTKRRRAPKKQVPSAGDIGLRNTKRACKVKGKAKGKNKAAAGAGNWNASAATGAESAEDDGNDEEEGEEEEEEEEDDDEGEQQEEEDEEDEENPRPPKRTTSGFGIPTKGKASDKPSRWHIAARQRSVSASITTASLSSGSGRGSAHDRFHGLINEIIAGEEYADEVEDGPGDNLDDAAHSDSAAHHMEGTKSGPTPFVMGSSSSQDPILQQAVHSFRQSTAGQQDGLGAARGGNDPAVVGSLGNDVAGSSSKRDSTSGGAEANSAAAPAAAAVGARTLPHATKGEKSSSFETKKLASLSIDPLFPSNSKPPLLPLEVRRVTQDSSSRAVFFAFVENPYSRGDQGNSKAIGQDGYDKFKAAIKGRRKHLMELYATRDAAAFPILSHTQRRDYRCAIQDVNARANSTADAANDFGAGAGSGPCSSSLMTADEEPEPPLPTLLAHASLATASVYEPSIRSIGKEAWADDLHSLKEQFEHASLLTLQIALTDLCGRPSLNMGGNYKVLCQAYALAHMLGLHIDCSTWKFSKHERDLRIRVWWALYIHDKMSSLCWGKPSMIHANDFSTPLPHRRGSPCAQHIEDAELQAFGFNLNYEIRVGQHTPGDTFVSLTKLTIILDEILSEFHSARGYMQERDAFTVAKKVKTYMVEIEDWKAALPGTLRAVFEHVPTSDPDSANEELRAAWKVPGTKSLVLSYFGLLILLCRTSLDSVTGVDSFDPCRVMPVHRAALQAATMLTEFMESLDADDFLGFWVHYGSHHLSSCVSLLARLALGFSGMEEPELLRLSTQVFFRLMSVFAEALRLYSWDLANLGLSRCRVILPALQSRIPELADIPAHLRETLQTPARPESNSSFGPLDSSTTDDILTGYTLSSLTPLGEKTSTFNDGVSMEAPVAPPLPVTEGTQNPSFQQIDWRAMGLTENTHGWFPIGNFDGLGDIGVLYNDNCNTGF</sequence>
<dbReference type="GO" id="GO:0008270">
    <property type="term" value="F:zinc ion binding"/>
    <property type="evidence" value="ECO:0007669"/>
    <property type="project" value="InterPro"/>
</dbReference>
<dbReference type="InterPro" id="IPR036864">
    <property type="entry name" value="Zn2-C6_fun-type_DNA-bd_sf"/>
</dbReference>
<feature type="region of interest" description="Disordered" evidence="3">
    <location>
        <begin position="1324"/>
        <end position="1345"/>
    </location>
</feature>
<dbReference type="Pfam" id="PF04082">
    <property type="entry name" value="Fungal_trans"/>
    <property type="match status" value="1"/>
</dbReference>
<dbReference type="CDD" id="cd00067">
    <property type="entry name" value="GAL4"/>
    <property type="match status" value="1"/>
</dbReference>
<dbReference type="InterPro" id="IPR007219">
    <property type="entry name" value="XnlR_reg_dom"/>
</dbReference>
<dbReference type="HOGENOM" id="CLU_255058_0_0_1"/>
<dbReference type="PROSITE" id="PS50048">
    <property type="entry name" value="ZN2_CY6_FUNGAL_2"/>
    <property type="match status" value="1"/>
</dbReference>
<dbReference type="RefSeq" id="XP_013244860.1">
    <property type="nucleotide sequence ID" value="XM_013389406.1"/>
</dbReference>
<dbReference type="FunCoup" id="A0A066WDJ9">
    <property type="interactions" value="135"/>
</dbReference>
<dbReference type="GO" id="GO:0005634">
    <property type="term" value="C:nucleus"/>
    <property type="evidence" value="ECO:0007669"/>
    <property type="project" value="TreeGrafter"/>
</dbReference>
<name>A0A066WDJ9_TILAU</name>
<comment type="caution">
    <text evidence="5">The sequence shown here is derived from an EMBL/GenBank/DDBJ whole genome shotgun (WGS) entry which is preliminary data.</text>
</comment>
<dbReference type="GO" id="GO:0006351">
    <property type="term" value="P:DNA-templated transcription"/>
    <property type="evidence" value="ECO:0007669"/>
    <property type="project" value="InterPro"/>
</dbReference>
<feature type="region of interest" description="Disordered" evidence="3">
    <location>
        <begin position="171"/>
        <end position="197"/>
    </location>
</feature>
<evidence type="ECO:0000256" key="1">
    <source>
        <dbReference type="ARBA" id="ARBA00022723"/>
    </source>
</evidence>